<evidence type="ECO:0000256" key="1">
    <source>
        <dbReference type="SAM" id="MobiDB-lite"/>
    </source>
</evidence>
<dbReference type="InterPro" id="IPR032675">
    <property type="entry name" value="LRR_dom_sf"/>
</dbReference>
<dbReference type="AlphaFoldDB" id="A0A8K1C7E3"/>
<sequence>MALTSSTPSAQRVVGNHEHKENATFRGQRLAAVPGDVLTMRNLVVLDMSKNQLTRFPGALVAADMPRLEVLLLQENVLYVLEDILALSTSPRLRELNLLQNPLRLVENRVYLLEALLSATTCDEKLLRMVQKDEALKTHSTPVETSQAMLQTASSARKMHHRSDRRRHQPQNATMQYMSRLPRRSGFPMLQKLNTDWITDADIHAVEQERGRPIEYFERRAAKNNRGDLLHRTTTVDRRFDGSRMTAKELLRRQTRSVAIPEVAVIERFQIDVESSAVVDLNDEELVNNKNATDSEDNAATGMTSEEATAARSRDEEEHLEVIHRLFQKSTTTNQKLRRISSTTLLASSSKRVQDEADAHSPTAEKTLPDEHVDPWNHPIQTFDDLSSVDRQYIRHRSRQSVESNLQRDDQFFDSTIFLDCIAQTERSRRLVVQAVDTICPPSASFKNLALYRSFTDSAPTLPPASTAAQQLRETMASKFNVGIDRHEFDKIERFRDKARASGFDERDVQAALSEYFENEHRLQQQRTRQLLSTTCEEPPRYSKAQVESLESAACAMDESLSRTKLRNAVDLANVLLNKKQEKHMIQMLIDADAKVIEEERAALDQALHRHHLELIASNQFFSQSQHETDREWMRRAARTHATKQA</sequence>
<proteinExistence type="predicted"/>
<reference evidence="2" key="1">
    <citation type="submission" date="2019-03" db="EMBL/GenBank/DDBJ databases">
        <title>Long read genome sequence of the mycoparasitic Pythium oligandrum ATCC 38472 isolated from sugarbeet rhizosphere.</title>
        <authorList>
            <person name="Gaulin E."/>
        </authorList>
    </citation>
    <scope>NUCLEOTIDE SEQUENCE</scope>
    <source>
        <strain evidence="2">ATCC 38472_TT</strain>
    </source>
</reference>
<organism evidence="2 3">
    <name type="scientific">Pythium oligandrum</name>
    <name type="common">Mycoparasitic fungus</name>
    <dbReference type="NCBI Taxonomy" id="41045"/>
    <lineage>
        <taxon>Eukaryota</taxon>
        <taxon>Sar</taxon>
        <taxon>Stramenopiles</taxon>
        <taxon>Oomycota</taxon>
        <taxon>Peronosporomycetes</taxon>
        <taxon>Pythiales</taxon>
        <taxon>Pythiaceae</taxon>
        <taxon>Pythium</taxon>
    </lineage>
</organism>
<protein>
    <submittedName>
        <fullName evidence="2">Uncharacterized protein</fullName>
    </submittedName>
</protein>
<feature type="region of interest" description="Disordered" evidence="1">
    <location>
        <begin position="348"/>
        <end position="376"/>
    </location>
</feature>
<dbReference type="EMBL" id="SPLM01000144">
    <property type="protein sequence ID" value="TMW57623.1"/>
    <property type="molecule type" value="Genomic_DNA"/>
</dbReference>
<gene>
    <name evidence="2" type="ORF">Poli38472_003548</name>
</gene>
<comment type="caution">
    <text evidence="2">The sequence shown here is derived from an EMBL/GenBank/DDBJ whole genome shotgun (WGS) entry which is preliminary data.</text>
</comment>
<dbReference type="OrthoDB" id="299656at2759"/>
<evidence type="ECO:0000313" key="3">
    <source>
        <dbReference type="Proteomes" id="UP000794436"/>
    </source>
</evidence>
<feature type="region of interest" description="Disordered" evidence="1">
    <location>
        <begin position="1"/>
        <end position="21"/>
    </location>
</feature>
<dbReference type="Proteomes" id="UP000794436">
    <property type="component" value="Unassembled WGS sequence"/>
</dbReference>
<evidence type="ECO:0000313" key="2">
    <source>
        <dbReference type="EMBL" id="TMW57623.1"/>
    </source>
</evidence>
<dbReference type="SUPFAM" id="SSF52058">
    <property type="entry name" value="L domain-like"/>
    <property type="match status" value="1"/>
</dbReference>
<dbReference type="Gene3D" id="3.80.10.10">
    <property type="entry name" value="Ribonuclease Inhibitor"/>
    <property type="match status" value="1"/>
</dbReference>
<accession>A0A8K1C7E3</accession>
<feature type="compositionally biased region" description="Polar residues" evidence="1">
    <location>
        <begin position="1"/>
        <end position="10"/>
    </location>
</feature>
<feature type="region of interest" description="Disordered" evidence="1">
    <location>
        <begin position="288"/>
        <end position="315"/>
    </location>
</feature>
<keyword evidence="3" id="KW-1185">Reference proteome</keyword>
<name>A0A8K1C7E3_PYTOL</name>